<evidence type="ECO:0000313" key="4">
    <source>
        <dbReference type="Proteomes" id="UP001595420"/>
    </source>
</evidence>
<keyword evidence="4" id="KW-1185">Reference proteome</keyword>
<name>A0ABV7BRP2_9PROT</name>
<dbReference type="EMBL" id="JBHRSB010000003">
    <property type="protein sequence ID" value="MFC3000365.1"/>
    <property type="molecule type" value="Genomic_DNA"/>
</dbReference>
<feature type="domain" description="Phospholipase/carboxylesterase/thioesterase" evidence="2">
    <location>
        <begin position="16"/>
        <end position="201"/>
    </location>
</feature>
<dbReference type="PANTHER" id="PTHR10655">
    <property type="entry name" value="LYSOPHOSPHOLIPASE-RELATED"/>
    <property type="match status" value="1"/>
</dbReference>
<accession>A0ABV7BRP2</accession>
<dbReference type="RefSeq" id="WP_216836467.1">
    <property type="nucleotide sequence ID" value="NZ_JAFNJS010000003.1"/>
</dbReference>
<dbReference type="InterPro" id="IPR003140">
    <property type="entry name" value="PLipase/COase/thioEstase"/>
</dbReference>
<gene>
    <name evidence="3" type="ORF">ACFOD3_10705</name>
</gene>
<keyword evidence="1 3" id="KW-0378">Hydrolase</keyword>
<evidence type="ECO:0000259" key="2">
    <source>
        <dbReference type="Pfam" id="PF02230"/>
    </source>
</evidence>
<dbReference type="PANTHER" id="PTHR10655:SF17">
    <property type="entry name" value="LYSOPHOSPHOLIPASE-LIKE PROTEIN 1"/>
    <property type="match status" value="1"/>
</dbReference>
<organism evidence="3 4">
    <name type="scientific">Falsiroseomonas tokyonensis</name>
    <dbReference type="NCBI Taxonomy" id="430521"/>
    <lineage>
        <taxon>Bacteria</taxon>
        <taxon>Pseudomonadati</taxon>
        <taxon>Pseudomonadota</taxon>
        <taxon>Alphaproteobacteria</taxon>
        <taxon>Acetobacterales</taxon>
        <taxon>Roseomonadaceae</taxon>
        <taxon>Falsiroseomonas</taxon>
    </lineage>
</organism>
<comment type="caution">
    <text evidence="3">The sequence shown here is derived from an EMBL/GenBank/DDBJ whole genome shotgun (WGS) entry which is preliminary data.</text>
</comment>
<dbReference type="GO" id="GO:0016787">
    <property type="term" value="F:hydrolase activity"/>
    <property type="evidence" value="ECO:0007669"/>
    <property type="project" value="UniProtKB-KW"/>
</dbReference>
<dbReference type="InterPro" id="IPR050565">
    <property type="entry name" value="LYPA1-2/EST-like"/>
</dbReference>
<dbReference type="Proteomes" id="UP001595420">
    <property type="component" value="Unassembled WGS sequence"/>
</dbReference>
<evidence type="ECO:0000313" key="3">
    <source>
        <dbReference type="EMBL" id="MFC3000365.1"/>
    </source>
</evidence>
<reference evidence="4" key="1">
    <citation type="journal article" date="2019" name="Int. J. Syst. Evol. Microbiol.">
        <title>The Global Catalogue of Microorganisms (GCM) 10K type strain sequencing project: providing services to taxonomists for standard genome sequencing and annotation.</title>
        <authorList>
            <consortium name="The Broad Institute Genomics Platform"/>
            <consortium name="The Broad Institute Genome Sequencing Center for Infectious Disease"/>
            <person name="Wu L."/>
            <person name="Ma J."/>
        </authorList>
    </citation>
    <scope>NUCLEOTIDE SEQUENCE [LARGE SCALE GENOMIC DNA]</scope>
    <source>
        <strain evidence="4">CGMCC 1.16855</strain>
    </source>
</reference>
<evidence type="ECO:0000256" key="1">
    <source>
        <dbReference type="ARBA" id="ARBA00022801"/>
    </source>
</evidence>
<proteinExistence type="predicted"/>
<dbReference type="Pfam" id="PF02230">
    <property type="entry name" value="Abhydrolase_2"/>
    <property type="match status" value="1"/>
</dbReference>
<protein>
    <submittedName>
        <fullName evidence="3">Alpha/beta hydrolase</fullName>
    </submittedName>
</protein>
<sequence>MADGLDGPSWGPASGGKPRHLVLLLHGVGADGFDLIDLAPGWGKAVPDALFIAPHGPEPCDLAPYGRQWFSLQDRRPTLMQAGVQAAAESLGPAVEAKLRELGLTRRDLALAGFSQGAMTALHFGLHPPDGCAAVLAYSGALLAPPTQAGPGAAPVLLVHGAADEVVPEAGSRQAEAALLKAGFTVEAVYRPGLGHAIDEVGISLGALALQRALCGPA</sequence>